<gene>
    <name evidence="1" type="ORF">DCD74_06620</name>
</gene>
<proteinExistence type="predicted"/>
<dbReference type="PANTHER" id="PTHR35841">
    <property type="entry name" value="PHOSPHONATES-BINDING PERIPLASMIC PROTEIN"/>
    <property type="match status" value="1"/>
</dbReference>
<reference evidence="2" key="1">
    <citation type="submission" date="2018-05" db="EMBL/GenBank/DDBJ databases">
        <title>Luteimonas pekinense sp. nov., isolated from human Meibomian gland secretions, Beijing, China.</title>
        <authorList>
            <person name="Wen T."/>
            <person name="Bai H."/>
            <person name="Lv H."/>
        </authorList>
    </citation>
    <scope>NUCLEOTIDE SEQUENCE [LARGE SCALE GENOMIC DNA]</scope>
    <source>
        <strain evidence="2">83-4</strain>
    </source>
</reference>
<evidence type="ECO:0000313" key="2">
    <source>
        <dbReference type="Proteomes" id="UP000251842"/>
    </source>
</evidence>
<dbReference type="Gene3D" id="3.40.190.10">
    <property type="entry name" value="Periplasmic binding protein-like II"/>
    <property type="match status" value="2"/>
</dbReference>
<keyword evidence="2" id="KW-1185">Reference proteome</keyword>
<accession>A0A344J8Z8</accession>
<dbReference type="EMBL" id="CP029556">
    <property type="protein sequence ID" value="AXA85508.1"/>
    <property type="molecule type" value="Genomic_DNA"/>
</dbReference>
<dbReference type="AlphaFoldDB" id="A0A344J8Z8"/>
<dbReference type="Proteomes" id="UP000251842">
    <property type="component" value="Chromosome"/>
</dbReference>
<dbReference type="SUPFAM" id="SSF53850">
    <property type="entry name" value="Periplasmic binding protein-like II"/>
    <property type="match status" value="1"/>
</dbReference>
<sequence length="294" mass="32716">MCLLLCLLPSLARADGDTLVLGRISDDPKSHYDQLKPLLDYVVPRMKDVGINHGRILMAKDDRQMASYLRSGRVDWVTETAASGILLRQRAGAVPMLLTGRSGVQRYASLLFVRRDSPIQRIGDLRGGSIAFQNPGSTSAYFVPAYELLSRGLKLEIQISPMDRPDDGRVGYVFARTERNIATWVVKGLVDAGVVSDLDWNDPARMPKAYRDQLRELHVSADFPRALELVSAKMKPEVRARLKQVLLDAQHDPKAAKALAAFFGTTGFAPIDAKAQRQLDYIDTAVTRVRREVE</sequence>
<protein>
    <submittedName>
        <fullName evidence="1">Metal-binding protein</fullName>
    </submittedName>
</protein>
<dbReference type="Pfam" id="PF12974">
    <property type="entry name" value="Phosphonate-bd"/>
    <property type="match status" value="1"/>
</dbReference>
<evidence type="ECO:0000313" key="1">
    <source>
        <dbReference type="EMBL" id="AXA85508.1"/>
    </source>
</evidence>
<name>A0A344J8Z8_9GAMM</name>
<dbReference type="PANTHER" id="PTHR35841:SF1">
    <property type="entry name" value="PHOSPHONATES-BINDING PERIPLASMIC PROTEIN"/>
    <property type="match status" value="1"/>
</dbReference>
<dbReference type="OrthoDB" id="225238at2"/>
<dbReference type="KEGG" id="lue:DCD74_06620"/>
<organism evidence="1 2">
    <name type="scientific">Solilutibacter oculi</name>
    <dbReference type="NCBI Taxonomy" id="2698682"/>
    <lineage>
        <taxon>Bacteria</taxon>
        <taxon>Pseudomonadati</taxon>
        <taxon>Pseudomonadota</taxon>
        <taxon>Gammaproteobacteria</taxon>
        <taxon>Lysobacterales</taxon>
        <taxon>Lysobacteraceae</taxon>
        <taxon>Solilutibacter</taxon>
    </lineage>
</organism>